<dbReference type="CDD" id="cd01672">
    <property type="entry name" value="TMPK"/>
    <property type="match status" value="1"/>
</dbReference>
<dbReference type="PANTHER" id="PTHR10344:SF4">
    <property type="entry name" value="UMP-CMP KINASE 2, MITOCHONDRIAL"/>
    <property type="match status" value="1"/>
</dbReference>
<dbReference type="EMBL" id="JAGSSW010000004">
    <property type="protein sequence ID" value="MBR8463949.1"/>
    <property type="molecule type" value="Genomic_DNA"/>
</dbReference>
<evidence type="ECO:0000256" key="7">
    <source>
        <dbReference type="ARBA" id="ARBA00048743"/>
    </source>
</evidence>
<feature type="domain" description="Thymidylate kinase-like" evidence="9">
    <location>
        <begin position="5"/>
        <end position="191"/>
    </location>
</feature>
<sequence length="197" mass="21987">MYVLFEGVDGVGKSTQIELLAKKYKNVVVTKEPGGSEFGVYMRDILLSGKFALSSHAEALLFLADRAEHYAKVIAPNSNKLILSDRGFVSGVAYALANDENADINELINLNKFALNKALPDRVVLFLADENLIKNRLKSRDNLNGIDTIEARGVTYLLRVQECMKMVVATTNLQTLFIKADENIEQINKKITEFINF</sequence>
<dbReference type="PANTHER" id="PTHR10344">
    <property type="entry name" value="THYMIDYLATE KINASE"/>
    <property type="match status" value="1"/>
</dbReference>
<evidence type="ECO:0000259" key="9">
    <source>
        <dbReference type="Pfam" id="PF02223"/>
    </source>
</evidence>
<keyword evidence="3 8" id="KW-0545">Nucleotide biosynthesis</keyword>
<dbReference type="InterPro" id="IPR027417">
    <property type="entry name" value="P-loop_NTPase"/>
</dbReference>
<keyword evidence="6 8" id="KW-0067">ATP-binding</keyword>
<keyword evidence="2 8" id="KW-0808">Transferase</keyword>
<gene>
    <name evidence="8" type="primary">tmk</name>
    <name evidence="10" type="ORF">KDD93_05090</name>
</gene>
<evidence type="ECO:0000256" key="6">
    <source>
        <dbReference type="ARBA" id="ARBA00022840"/>
    </source>
</evidence>
<comment type="function">
    <text evidence="8">Phosphorylation of dTMP to form dTDP in both de novo and salvage pathways of dTTP synthesis.</text>
</comment>
<dbReference type="SUPFAM" id="SSF52540">
    <property type="entry name" value="P-loop containing nucleoside triphosphate hydrolases"/>
    <property type="match status" value="1"/>
</dbReference>
<dbReference type="HAMAP" id="MF_00165">
    <property type="entry name" value="Thymidylate_kinase"/>
    <property type="match status" value="1"/>
</dbReference>
<comment type="caution">
    <text evidence="10">The sequence shown here is derived from an EMBL/GenBank/DDBJ whole genome shotgun (WGS) entry which is preliminary data.</text>
</comment>
<dbReference type="Gene3D" id="3.40.50.300">
    <property type="entry name" value="P-loop containing nucleotide triphosphate hydrolases"/>
    <property type="match status" value="1"/>
</dbReference>
<reference evidence="10 11" key="1">
    <citation type="submission" date="2021-04" db="EMBL/GenBank/DDBJ databases">
        <title>Molecular and phenotypic characterization and identification of bacterial isolates recovered from the Anatolian ground squirrels (Spermophilus xanthoprymnus) and which have the potential to form a new species in the Campylobacter genus.</title>
        <authorList>
            <person name="Aydin F."/>
            <person name="Abay S."/>
            <person name="Kayman T."/>
            <person name="Karakaya E."/>
            <person name="Mustak H.K."/>
            <person name="Mustak I.B."/>
            <person name="Bilgin N."/>
            <person name="Duzler A."/>
            <person name="Sahin O."/>
            <person name="Guran O."/>
            <person name="Saticioglu I.B."/>
        </authorList>
    </citation>
    <scope>NUCLEOTIDE SEQUENCE [LARGE SCALE GENOMIC DNA]</scope>
    <source>
        <strain evidence="11">faydin-G24</strain>
    </source>
</reference>
<dbReference type="Proteomes" id="UP000682951">
    <property type="component" value="Unassembled WGS sequence"/>
</dbReference>
<organism evidence="10 11">
    <name type="scientific">Campylobacter anatolicus</name>
    <dbReference type="NCBI Taxonomy" id="2829105"/>
    <lineage>
        <taxon>Bacteria</taxon>
        <taxon>Pseudomonadati</taxon>
        <taxon>Campylobacterota</taxon>
        <taxon>Epsilonproteobacteria</taxon>
        <taxon>Campylobacterales</taxon>
        <taxon>Campylobacteraceae</taxon>
        <taxon>Campylobacter</taxon>
    </lineage>
</organism>
<name>A0ABS5HI47_9BACT</name>
<dbReference type="EC" id="2.7.4.9" evidence="8"/>
<accession>A0ABS5HI47</accession>
<proteinExistence type="inferred from homology"/>
<evidence type="ECO:0000256" key="1">
    <source>
        <dbReference type="ARBA" id="ARBA00009776"/>
    </source>
</evidence>
<comment type="similarity">
    <text evidence="1 8">Belongs to the thymidylate kinase family.</text>
</comment>
<dbReference type="InterPro" id="IPR039430">
    <property type="entry name" value="Thymidylate_kin-like_dom"/>
</dbReference>
<evidence type="ECO:0000256" key="8">
    <source>
        <dbReference type="HAMAP-Rule" id="MF_00165"/>
    </source>
</evidence>
<evidence type="ECO:0000256" key="5">
    <source>
        <dbReference type="ARBA" id="ARBA00022777"/>
    </source>
</evidence>
<dbReference type="InterPro" id="IPR018094">
    <property type="entry name" value="Thymidylate_kinase"/>
</dbReference>
<feature type="binding site" evidence="8">
    <location>
        <begin position="7"/>
        <end position="14"/>
    </location>
    <ligand>
        <name>ATP</name>
        <dbReference type="ChEBI" id="CHEBI:30616"/>
    </ligand>
</feature>
<keyword evidence="5 8" id="KW-0418">Kinase</keyword>
<keyword evidence="4 8" id="KW-0547">Nucleotide-binding</keyword>
<comment type="catalytic activity">
    <reaction evidence="7 8">
        <text>dTMP + ATP = dTDP + ADP</text>
        <dbReference type="Rhea" id="RHEA:13517"/>
        <dbReference type="ChEBI" id="CHEBI:30616"/>
        <dbReference type="ChEBI" id="CHEBI:58369"/>
        <dbReference type="ChEBI" id="CHEBI:63528"/>
        <dbReference type="ChEBI" id="CHEBI:456216"/>
        <dbReference type="EC" id="2.7.4.9"/>
    </reaction>
</comment>
<evidence type="ECO:0000313" key="10">
    <source>
        <dbReference type="EMBL" id="MBR8463949.1"/>
    </source>
</evidence>
<evidence type="ECO:0000256" key="3">
    <source>
        <dbReference type="ARBA" id="ARBA00022727"/>
    </source>
</evidence>
<dbReference type="GO" id="GO:0004798">
    <property type="term" value="F:dTMP kinase activity"/>
    <property type="evidence" value="ECO:0007669"/>
    <property type="project" value="UniProtKB-EC"/>
</dbReference>
<dbReference type="NCBIfam" id="TIGR00041">
    <property type="entry name" value="DTMP_kinase"/>
    <property type="match status" value="1"/>
</dbReference>
<evidence type="ECO:0000256" key="2">
    <source>
        <dbReference type="ARBA" id="ARBA00022679"/>
    </source>
</evidence>
<dbReference type="RefSeq" id="WP_212142028.1">
    <property type="nucleotide sequence ID" value="NZ_JAGSSW010000004.1"/>
</dbReference>
<keyword evidence="11" id="KW-1185">Reference proteome</keyword>
<evidence type="ECO:0000313" key="11">
    <source>
        <dbReference type="Proteomes" id="UP000682951"/>
    </source>
</evidence>
<evidence type="ECO:0000256" key="4">
    <source>
        <dbReference type="ARBA" id="ARBA00022741"/>
    </source>
</evidence>
<protein>
    <recommendedName>
        <fullName evidence="8">Thymidylate kinase</fullName>
        <ecNumber evidence="8">2.7.4.9</ecNumber>
    </recommendedName>
    <alternativeName>
        <fullName evidence="8">dTMP kinase</fullName>
    </alternativeName>
</protein>
<dbReference type="Pfam" id="PF02223">
    <property type="entry name" value="Thymidylate_kin"/>
    <property type="match status" value="1"/>
</dbReference>